<keyword evidence="2" id="KW-1185">Reference proteome</keyword>
<gene>
    <name evidence="1" type="ORF">EUX98_g9177</name>
</gene>
<dbReference type="Proteomes" id="UP000308730">
    <property type="component" value="Unassembled WGS sequence"/>
</dbReference>
<name>A0A4S4LXM7_9APHY</name>
<reference evidence="1 2" key="1">
    <citation type="submission" date="2019-02" db="EMBL/GenBank/DDBJ databases">
        <title>Genome sequencing of the rare red list fungi Antrodiella citrinella (Flaviporus citrinellus).</title>
        <authorList>
            <person name="Buettner E."/>
            <person name="Kellner H."/>
        </authorList>
    </citation>
    <scope>NUCLEOTIDE SEQUENCE [LARGE SCALE GENOMIC DNA]</scope>
    <source>
        <strain evidence="1 2">DSM 108506</strain>
    </source>
</reference>
<dbReference type="AlphaFoldDB" id="A0A4S4LXM7"/>
<sequence length="505" mass="55455">MSAPKPLLLVSADNGLQALAANTLLSLASHPAVSVDGPSSLTASFLLAPTFSPASGFSFAPQVDGPVFCAADSPLAALVAPPVYPTPDTPGPIGTLSVLPIETFADIVEIVAGDVKSLKSLSLVNRCLRVVAHPVLFRDLVTCFTMTRPFSSFITFLQRAKSQWKDAPSSYVRRLTIRGSYGPAVREYADAGMHPAIIPPRLVFDMLVYLDNLVALKFEQCVLQGVTPMWQTIRAVKGPPLASLTLSAMQVSGGALAALFALKSLREFKAERTALPSQPVLRARCLRKLSLSRSHLLIPSPVGFHIPSQWMPIVTVISGAILPGRLRILEMACDLRDKVEVHETTLQRTVYNGHALSHPIDWSTPNLTSVTFCMSVDHEPSYVGGGRSQHVMLDFDTYVIWNYVLRALEKAPDGLTSITIRLRVHNFDVDRVLPGQTTLAILNWAQWATTLLRFLDLEHLVFELDGSGGRSFDLLDRTYRAKRGDTGDWMDRVEKLLRAHLYRLL</sequence>
<comment type="caution">
    <text evidence="1">The sequence shown here is derived from an EMBL/GenBank/DDBJ whole genome shotgun (WGS) entry which is preliminary data.</text>
</comment>
<evidence type="ECO:0000313" key="1">
    <source>
        <dbReference type="EMBL" id="THH17185.1"/>
    </source>
</evidence>
<protein>
    <submittedName>
        <fullName evidence="1">Uncharacterized protein</fullName>
    </submittedName>
</protein>
<organism evidence="1 2">
    <name type="scientific">Antrodiella citrinella</name>
    <dbReference type="NCBI Taxonomy" id="2447956"/>
    <lineage>
        <taxon>Eukaryota</taxon>
        <taxon>Fungi</taxon>
        <taxon>Dikarya</taxon>
        <taxon>Basidiomycota</taxon>
        <taxon>Agaricomycotina</taxon>
        <taxon>Agaricomycetes</taxon>
        <taxon>Polyporales</taxon>
        <taxon>Steccherinaceae</taxon>
        <taxon>Antrodiella</taxon>
    </lineage>
</organism>
<dbReference type="EMBL" id="SGPM01000672">
    <property type="protein sequence ID" value="THH17185.1"/>
    <property type="molecule type" value="Genomic_DNA"/>
</dbReference>
<accession>A0A4S4LXM7</accession>
<evidence type="ECO:0000313" key="2">
    <source>
        <dbReference type="Proteomes" id="UP000308730"/>
    </source>
</evidence>
<proteinExistence type="predicted"/>